<dbReference type="InterPro" id="IPR013022">
    <property type="entry name" value="Xyl_isomerase-like_TIM-brl"/>
</dbReference>
<dbReference type="PANTHER" id="PTHR12110:SF53">
    <property type="entry name" value="BLR5974 PROTEIN"/>
    <property type="match status" value="1"/>
</dbReference>
<reference evidence="3" key="1">
    <citation type="journal article" date="2019" name="Int. J. Syst. Evol. Microbiol.">
        <title>The Global Catalogue of Microorganisms (GCM) 10K type strain sequencing project: providing services to taxonomists for standard genome sequencing and annotation.</title>
        <authorList>
            <consortium name="The Broad Institute Genomics Platform"/>
            <consortium name="The Broad Institute Genome Sequencing Center for Infectious Disease"/>
            <person name="Wu L."/>
            <person name="Ma J."/>
        </authorList>
    </citation>
    <scope>NUCLEOTIDE SEQUENCE [LARGE SCALE GENOMIC DNA]</scope>
    <source>
        <strain evidence="3">KACC 12633</strain>
    </source>
</reference>
<dbReference type="EMBL" id="JBHSML010000003">
    <property type="protein sequence ID" value="MFC5515848.1"/>
    <property type="molecule type" value="Genomic_DNA"/>
</dbReference>
<organism evidence="2 3">
    <name type="scientific">Kaistia terrae</name>
    <dbReference type="NCBI Taxonomy" id="537017"/>
    <lineage>
        <taxon>Bacteria</taxon>
        <taxon>Pseudomonadati</taxon>
        <taxon>Pseudomonadota</taxon>
        <taxon>Alphaproteobacteria</taxon>
        <taxon>Hyphomicrobiales</taxon>
        <taxon>Kaistiaceae</taxon>
        <taxon>Kaistia</taxon>
    </lineage>
</organism>
<evidence type="ECO:0000313" key="3">
    <source>
        <dbReference type="Proteomes" id="UP001596150"/>
    </source>
</evidence>
<evidence type="ECO:0000259" key="1">
    <source>
        <dbReference type="Pfam" id="PF01261"/>
    </source>
</evidence>
<dbReference type="RefSeq" id="WP_266341931.1">
    <property type="nucleotide sequence ID" value="NZ_JAPKNH010000001.1"/>
</dbReference>
<comment type="caution">
    <text evidence="2">The sequence shown here is derived from an EMBL/GenBank/DDBJ whole genome shotgun (WGS) entry which is preliminary data.</text>
</comment>
<dbReference type="Pfam" id="PF01261">
    <property type="entry name" value="AP_endonuc_2"/>
    <property type="match status" value="1"/>
</dbReference>
<dbReference type="Gene3D" id="3.20.20.150">
    <property type="entry name" value="Divalent-metal-dependent TIM barrel enzymes"/>
    <property type="match status" value="1"/>
</dbReference>
<dbReference type="Proteomes" id="UP001596150">
    <property type="component" value="Unassembled WGS sequence"/>
</dbReference>
<dbReference type="InterPro" id="IPR050312">
    <property type="entry name" value="IolE/XylAMocC-like"/>
</dbReference>
<keyword evidence="2" id="KW-0413">Isomerase</keyword>
<accession>A0ABW0PU34</accession>
<proteinExistence type="predicted"/>
<protein>
    <submittedName>
        <fullName evidence="2">Sugar phosphate isomerase/epimerase family protein</fullName>
    </submittedName>
</protein>
<name>A0ABW0PU34_9HYPH</name>
<evidence type="ECO:0000313" key="2">
    <source>
        <dbReference type="EMBL" id="MFC5515848.1"/>
    </source>
</evidence>
<gene>
    <name evidence="2" type="ORF">ACFPP9_08715</name>
</gene>
<feature type="domain" description="Xylose isomerase-like TIM barrel" evidence="1">
    <location>
        <begin position="28"/>
        <end position="282"/>
    </location>
</feature>
<sequence>MTQDLITHVGFSTTSGEGDLNHLEASLARIVELGADVAELSLCGDDLITGGRVIESRAKRLADICAKFPLRYSVHGLIVSNFMDAVNLDYQTAAARAMVQLCARVGSDTLVHHSGHAPMAPARVIAGYDRMQQDALTELADFAGKHGVRVALENIFSIGDEMYRQQPSEVAATVRAINHPNVVATIDFGHAYIEATRTGGNFLDEVTAMGPVAGHLHVHDSFGRPYTMSKFYHASEAIALGIGDLHLPLGWGDLPWETVFDTIDVLPGTSLIMEIGERFDADRAESIERARALAARLNARHAALAA</sequence>
<dbReference type="PANTHER" id="PTHR12110">
    <property type="entry name" value="HYDROXYPYRUVATE ISOMERASE"/>
    <property type="match status" value="1"/>
</dbReference>
<dbReference type="GO" id="GO:0016853">
    <property type="term" value="F:isomerase activity"/>
    <property type="evidence" value="ECO:0007669"/>
    <property type="project" value="UniProtKB-KW"/>
</dbReference>
<dbReference type="SUPFAM" id="SSF51658">
    <property type="entry name" value="Xylose isomerase-like"/>
    <property type="match status" value="1"/>
</dbReference>
<dbReference type="InterPro" id="IPR036237">
    <property type="entry name" value="Xyl_isomerase-like_sf"/>
</dbReference>
<keyword evidence="3" id="KW-1185">Reference proteome</keyword>